<dbReference type="InterPro" id="IPR010982">
    <property type="entry name" value="Lambda_DNA-bd_dom_sf"/>
</dbReference>
<dbReference type="InterPro" id="IPR001387">
    <property type="entry name" value="Cro/C1-type_HTH"/>
</dbReference>
<evidence type="ECO:0000259" key="3">
    <source>
        <dbReference type="PROSITE" id="PS50943"/>
    </source>
</evidence>
<dbReference type="Proteomes" id="UP000481621">
    <property type="component" value="Unassembled WGS sequence"/>
</dbReference>
<evidence type="ECO:0000256" key="1">
    <source>
        <dbReference type="ARBA" id="ARBA00023125"/>
    </source>
</evidence>
<dbReference type="PANTHER" id="PTHR46558">
    <property type="entry name" value="TRACRIPTIONAL REGULATORY PROTEIN-RELATED-RELATED"/>
    <property type="match status" value="1"/>
</dbReference>
<proteinExistence type="predicted"/>
<keyword evidence="5" id="KW-1185">Reference proteome</keyword>
<gene>
    <name evidence="4" type="ORF">G4Z05_15280</name>
</gene>
<feature type="domain" description="HTH cro/C1-type" evidence="3">
    <location>
        <begin position="7"/>
        <end position="61"/>
    </location>
</feature>
<keyword evidence="2" id="KW-0812">Transmembrane</keyword>
<dbReference type="PANTHER" id="PTHR46558:SF15">
    <property type="entry name" value="HELIX-TURN-HELIX DOMAIN PROTEIN"/>
    <property type="match status" value="1"/>
</dbReference>
<dbReference type="EMBL" id="JAAIUV010000034">
    <property type="protein sequence ID" value="NEX80197.1"/>
    <property type="molecule type" value="Genomic_DNA"/>
</dbReference>
<dbReference type="RefSeq" id="WP_163252649.1">
    <property type="nucleotide sequence ID" value="NZ_JAAIUV010000034.1"/>
</dbReference>
<feature type="transmembrane region" description="Helical" evidence="2">
    <location>
        <begin position="125"/>
        <end position="145"/>
    </location>
</feature>
<keyword evidence="1" id="KW-0238">DNA-binding</keyword>
<dbReference type="SUPFAM" id="SSF47413">
    <property type="entry name" value="lambda repressor-like DNA-binding domains"/>
    <property type="match status" value="1"/>
</dbReference>
<accession>A0A6B3TX61</accession>
<comment type="caution">
    <text evidence="4">The sequence shown here is derived from an EMBL/GenBank/DDBJ whole genome shotgun (WGS) entry which is preliminary data.</text>
</comment>
<dbReference type="Gene3D" id="1.10.260.40">
    <property type="entry name" value="lambda repressor-like DNA-binding domains"/>
    <property type="match status" value="1"/>
</dbReference>
<dbReference type="AlphaFoldDB" id="A0A6B3TX61"/>
<evidence type="ECO:0000256" key="2">
    <source>
        <dbReference type="SAM" id="Phobius"/>
    </source>
</evidence>
<dbReference type="Pfam" id="PF01381">
    <property type="entry name" value="HTH_3"/>
    <property type="match status" value="1"/>
</dbReference>
<dbReference type="SMART" id="SM00530">
    <property type="entry name" value="HTH_XRE"/>
    <property type="match status" value="1"/>
</dbReference>
<feature type="transmembrane region" description="Helical" evidence="2">
    <location>
        <begin position="91"/>
        <end position="113"/>
    </location>
</feature>
<evidence type="ECO:0000313" key="4">
    <source>
        <dbReference type="EMBL" id="NEX80197.1"/>
    </source>
</evidence>
<dbReference type="PROSITE" id="PS50943">
    <property type="entry name" value="HTH_CROC1"/>
    <property type="match status" value="1"/>
</dbReference>
<organism evidence="4 5">
    <name type="scientific">Neobacillus thermocopriae</name>
    <dbReference type="NCBI Taxonomy" id="1215031"/>
    <lineage>
        <taxon>Bacteria</taxon>
        <taxon>Bacillati</taxon>
        <taxon>Bacillota</taxon>
        <taxon>Bacilli</taxon>
        <taxon>Bacillales</taxon>
        <taxon>Bacillaceae</taxon>
        <taxon>Neobacillus</taxon>
    </lineage>
</organism>
<reference evidence="4" key="1">
    <citation type="submission" date="2020-02" db="EMBL/GenBank/DDBJ databases">
        <title>Bacillus sedimentmangrovi sp. nov., isolated from sediment of the mangrove ecosystem.</title>
        <authorList>
            <person name="Liu G."/>
        </authorList>
    </citation>
    <scope>NUCLEOTIDE SEQUENCE [LARGE SCALE GENOMIC DNA]</scope>
    <source>
        <strain evidence="4">SgZ-7</strain>
    </source>
</reference>
<sequence length="151" mass="17398">MIFSERLKREREKRGWSQADLADKLHVSRQSVSKWETGKNYPSIEIIIELSDLFGITIDELLRSDKELTEKVINDSKQLAYPKWKTFFDTVFMLGVFLLIIKLSILGFNYFVGTKITILEGLPKFVVNFLPFVLMVVGGIGSDSLKNKYKD</sequence>
<evidence type="ECO:0000313" key="5">
    <source>
        <dbReference type="Proteomes" id="UP000481621"/>
    </source>
</evidence>
<name>A0A6B3TX61_9BACI</name>
<keyword evidence="2" id="KW-0472">Membrane</keyword>
<keyword evidence="2" id="KW-1133">Transmembrane helix</keyword>
<protein>
    <submittedName>
        <fullName evidence="4">Helix-turn-helix transcriptional regulator</fullName>
    </submittedName>
</protein>
<dbReference type="CDD" id="cd00093">
    <property type="entry name" value="HTH_XRE"/>
    <property type="match status" value="1"/>
</dbReference>
<dbReference type="GO" id="GO:0003677">
    <property type="term" value="F:DNA binding"/>
    <property type="evidence" value="ECO:0007669"/>
    <property type="project" value="UniProtKB-KW"/>
</dbReference>